<dbReference type="Gene3D" id="3.40.50.1000">
    <property type="entry name" value="HAD superfamily/HAD-like"/>
    <property type="match status" value="1"/>
</dbReference>
<reference evidence="4 5" key="1">
    <citation type="submission" date="2019-09" db="EMBL/GenBank/DDBJ databases">
        <title>Draft genome of the ectomycorrhizal ascomycete Sphaerosporella brunnea.</title>
        <authorList>
            <consortium name="DOE Joint Genome Institute"/>
            <person name="Benucci G.M."/>
            <person name="Marozzi G."/>
            <person name="Antonielli L."/>
            <person name="Sanchez S."/>
            <person name="Marco P."/>
            <person name="Wang X."/>
            <person name="Falini L.B."/>
            <person name="Barry K."/>
            <person name="Haridas S."/>
            <person name="Lipzen A."/>
            <person name="Labutti K."/>
            <person name="Grigoriev I.V."/>
            <person name="Murat C."/>
            <person name="Martin F."/>
            <person name="Albertini E."/>
            <person name="Donnini D."/>
            <person name="Bonito G."/>
        </authorList>
    </citation>
    <scope>NUCLEOTIDE SEQUENCE [LARGE SCALE GENOMIC DNA]</scope>
    <source>
        <strain evidence="4 5">Sb_GMNB300</strain>
    </source>
</reference>
<protein>
    <submittedName>
        <fullName evidence="4">Enolase-phosphatase E1</fullName>
    </submittedName>
</protein>
<dbReference type="CDD" id="cd01629">
    <property type="entry name" value="HAD_EP"/>
    <property type="match status" value="1"/>
</dbReference>
<organism evidence="4 5">
    <name type="scientific">Sphaerosporella brunnea</name>
    <dbReference type="NCBI Taxonomy" id="1250544"/>
    <lineage>
        <taxon>Eukaryota</taxon>
        <taxon>Fungi</taxon>
        <taxon>Dikarya</taxon>
        <taxon>Ascomycota</taxon>
        <taxon>Pezizomycotina</taxon>
        <taxon>Pezizomycetes</taxon>
        <taxon>Pezizales</taxon>
        <taxon>Pyronemataceae</taxon>
        <taxon>Sphaerosporella</taxon>
    </lineage>
</organism>
<evidence type="ECO:0000256" key="3">
    <source>
        <dbReference type="ARBA" id="ARBA00023167"/>
    </source>
</evidence>
<dbReference type="SUPFAM" id="SSF56784">
    <property type="entry name" value="HAD-like"/>
    <property type="match status" value="1"/>
</dbReference>
<dbReference type="GO" id="GO:0000287">
    <property type="term" value="F:magnesium ion binding"/>
    <property type="evidence" value="ECO:0007669"/>
    <property type="project" value="InterPro"/>
</dbReference>
<dbReference type="InterPro" id="IPR023214">
    <property type="entry name" value="HAD_sf"/>
</dbReference>
<keyword evidence="5" id="KW-1185">Reference proteome</keyword>
<name>A0A5J5F3J9_9PEZI</name>
<keyword evidence="1" id="KW-0028">Amino-acid biosynthesis</keyword>
<evidence type="ECO:0000313" key="4">
    <source>
        <dbReference type="EMBL" id="KAA8910872.1"/>
    </source>
</evidence>
<dbReference type="InterPro" id="IPR036412">
    <property type="entry name" value="HAD-like_sf"/>
</dbReference>
<dbReference type="EMBL" id="VXIS01000041">
    <property type="protein sequence ID" value="KAA8910872.1"/>
    <property type="molecule type" value="Genomic_DNA"/>
</dbReference>
<evidence type="ECO:0000256" key="2">
    <source>
        <dbReference type="ARBA" id="ARBA00022801"/>
    </source>
</evidence>
<dbReference type="GO" id="GO:0019509">
    <property type="term" value="P:L-methionine salvage from methylthioadenosine"/>
    <property type="evidence" value="ECO:0007669"/>
    <property type="project" value="InterPro"/>
</dbReference>
<gene>
    <name evidence="4" type="ORF">FN846DRAFT_492101</name>
</gene>
<comment type="caution">
    <text evidence="4">The sequence shown here is derived from an EMBL/GenBank/DDBJ whole genome shotgun (WGS) entry which is preliminary data.</text>
</comment>
<dbReference type="PANTHER" id="PTHR20371">
    <property type="entry name" value="ENOLASE-PHOSPHATASE E1"/>
    <property type="match status" value="1"/>
</dbReference>
<dbReference type="GO" id="GO:0043874">
    <property type="term" value="F:acireductone synthase activity"/>
    <property type="evidence" value="ECO:0007669"/>
    <property type="project" value="InterPro"/>
</dbReference>
<dbReference type="FunCoup" id="A0A5J5F3J9">
    <property type="interactions" value="680"/>
</dbReference>
<keyword evidence="2" id="KW-0378">Hydrolase</keyword>
<dbReference type="InterPro" id="IPR006439">
    <property type="entry name" value="HAD-SF_hydro_IA"/>
</dbReference>
<dbReference type="OrthoDB" id="272500at2759"/>
<evidence type="ECO:0000313" key="5">
    <source>
        <dbReference type="Proteomes" id="UP000326924"/>
    </source>
</evidence>
<dbReference type="NCBIfam" id="TIGR01549">
    <property type="entry name" value="HAD-SF-IA-v1"/>
    <property type="match status" value="1"/>
</dbReference>
<sequence>MHLTNVVADPTSVVLEGTVCSISFVRDILFPYALDVLPAFLRDNWDQPSFQPYREAFPEHARDTPEHLESYVRELTAKDVKVACLKQLQGLLWRNGYESGAIKAPIYADVLPALQHWISSGKKVLVYSSGSVAAQKLLFKYTDTPLGDMMPLFSGYYDTVNAGLKQEPSSYKNIIAKEAIEPEAWLFLSDNVKEVEAAKAAGMDSIVLVRPGNAVLEDGVRDAHAVVDTFADIAI</sequence>
<proteinExistence type="predicted"/>
<dbReference type="InterPro" id="IPR023943">
    <property type="entry name" value="Enolase-ppase_E1"/>
</dbReference>
<dbReference type="Gene3D" id="1.10.720.60">
    <property type="match status" value="1"/>
</dbReference>
<evidence type="ECO:0000256" key="1">
    <source>
        <dbReference type="ARBA" id="ARBA00022605"/>
    </source>
</evidence>
<dbReference type="InParanoid" id="A0A5J5F3J9"/>
<dbReference type="Proteomes" id="UP000326924">
    <property type="component" value="Unassembled WGS sequence"/>
</dbReference>
<dbReference type="PANTHER" id="PTHR20371:SF1">
    <property type="entry name" value="ENOLASE-PHOSPHATASE E1"/>
    <property type="match status" value="1"/>
</dbReference>
<keyword evidence="3" id="KW-0486">Methionine biosynthesis</keyword>
<accession>A0A5J5F3J9</accession>
<dbReference type="AlphaFoldDB" id="A0A5J5F3J9"/>
<dbReference type="NCBIfam" id="TIGR01691">
    <property type="entry name" value="enolase-ppase"/>
    <property type="match status" value="1"/>
</dbReference>
<dbReference type="Pfam" id="PF00702">
    <property type="entry name" value="Hydrolase"/>
    <property type="match status" value="1"/>
</dbReference>